<feature type="domain" description="Outer membrane protein beta-barrel" evidence="3">
    <location>
        <begin position="11"/>
        <end position="178"/>
    </location>
</feature>
<evidence type="ECO:0000256" key="1">
    <source>
        <dbReference type="ARBA" id="ARBA00022729"/>
    </source>
</evidence>
<keyword evidence="1 2" id="KW-0732">Signal</keyword>
<dbReference type="InterPro" id="IPR011250">
    <property type="entry name" value="OMP/PagP_B-barrel"/>
</dbReference>
<sequence length="178" mass="18537">MKTLIATAAAGAFAATLAPAMASAQDMTPTGYGTLGYAASSADGVNLGAIQGRLGARFGQYLGVEGEAAFGVDDDKTYVAGVPVKVEEKHQLAAYGVGYLPVAPNADLFVRAGYGTTKLKASAAGTSASDDGESWNYGVGGQYFFDDKNGVRADYTRHDFKDSSTDANTWSVSYVRKF</sequence>
<dbReference type="SUPFAM" id="SSF56925">
    <property type="entry name" value="OMPA-like"/>
    <property type="match status" value="1"/>
</dbReference>
<comment type="caution">
    <text evidence="4">The sequence shown here is derived from an EMBL/GenBank/DDBJ whole genome shotgun (WGS) entry which is preliminary data.</text>
</comment>
<gene>
    <name evidence="4" type="ORF">ACFQ27_04450</name>
</gene>
<evidence type="ECO:0000313" key="5">
    <source>
        <dbReference type="Proteomes" id="UP001597216"/>
    </source>
</evidence>
<accession>A0ABW3SZK8</accession>
<dbReference type="InterPro" id="IPR027385">
    <property type="entry name" value="Beta-barrel_OMP"/>
</dbReference>
<feature type="signal peptide" evidence="2">
    <location>
        <begin position="1"/>
        <end position="24"/>
    </location>
</feature>
<reference evidence="5" key="1">
    <citation type="journal article" date="2019" name="Int. J. Syst. Evol. Microbiol.">
        <title>The Global Catalogue of Microorganisms (GCM) 10K type strain sequencing project: providing services to taxonomists for standard genome sequencing and annotation.</title>
        <authorList>
            <consortium name="The Broad Institute Genomics Platform"/>
            <consortium name="The Broad Institute Genome Sequencing Center for Infectious Disease"/>
            <person name="Wu L."/>
            <person name="Ma J."/>
        </authorList>
    </citation>
    <scope>NUCLEOTIDE SEQUENCE [LARGE SCALE GENOMIC DNA]</scope>
    <source>
        <strain evidence="5">CCUG 55074</strain>
    </source>
</reference>
<dbReference type="Pfam" id="PF13505">
    <property type="entry name" value="OMP_b-brl"/>
    <property type="match status" value="1"/>
</dbReference>
<evidence type="ECO:0000256" key="2">
    <source>
        <dbReference type="SAM" id="SignalP"/>
    </source>
</evidence>
<name>A0ABW3SZK8_9CAUL</name>
<evidence type="ECO:0000313" key="4">
    <source>
        <dbReference type="EMBL" id="MFD1189820.1"/>
    </source>
</evidence>
<evidence type="ECO:0000259" key="3">
    <source>
        <dbReference type="Pfam" id="PF13505"/>
    </source>
</evidence>
<keyword evidence="5" id="KW-1185">Reference proteome</keyword>
<organism evidence="4 5">
    <name type="scientific">Phenylobacterium conjunctum</name>
    <dbReference type="NCBI Taxonomy" id="1298959"/>
    <lineage>
        <taxon>Bacteria</taxon>
        <taxon>Pseudomonadati</taxon>
        <taxon>Pseudomonadota</taxon>
        <taxon>Alphaproteobacteria</taxon>
        <taxon>Caulobacterales</taxon>
        <taxon>Caulobacteraceae</taxon>
        <taxon>Phenylobacterium</taxon>
    </lineage>
</organism>
<dbReference type="EMBL" id="JBHTLQ010000006">
    <property type="protein sequence ID" value="MFD1189820.1"/>
    <property type="molecule type" value="Genomic_DNA"/>
</dbReference>
<proteinExistence type="predicted"/>
<protein>
    <submittedName>
        <fullName evidence="4">Porin family protein</fullName>
    </submittedName>
</protein>
<feature type="chain" id="PRO_5045379230" evidence="2">
    <location>
        <begin position="25"/>
        <end position="178"/>
    </location>
</feature>
<dbReference type="Gene3D" id="2.40.160.20">
    <property type="match status" value="1"/>
</dbReference>
<dbReference type="Proteomes" id="UP001597216">
    <property type="component" value="Unassembled WGS sequence"/>
</dbReference>
<dbReference type="RefSeq" id="WP_374346440.1">
    <property type="nucleotide sequence ID" value="NZ_JBHTLQ010000006.1"/>
</dbReference>